<evidence type="ECO:0000313" key="5">
    <source>
        <dbReference type="Proteomes" id="UP000054018"/>
    </source>
</evidence>
<accession>A0A0C9Y9V4</accession>
<feature type="region of interest" description="Disordered" evidence="2">
    <location>
        <begin position="497"/>
        <end position="621"/>
    </location>
</feature>
<gene>
    <name evidence="4" type="ORF">PISMIDRAFT_17819</name>
</gene>
<evidence type="ECO:0000259" key="3">
    <source>
        <dbReference type="PROSITE" id="PS50158"/>
    </source>
</evidence>
<dbReference type="GO" id="GO:0008270">
    <property type="term" value="F:zinc ion binding"/>
    <property type="evidence" value="ECO:0007669"/>
    <property type="project" value="UniProtKB-KW"/>
</dbReference>
<protein>
    <submittedName>
        <fullName evidence="4">Unplaced genomic scaffold scaffold_297, whole genome shotgun sequence</fullName>
    </submittedName>
</protein>
<dbReference type="EMBL" id="KN833981">
    <property type="protein sequence ID" value="KIK13671.1"/>
    <property type="molecule type" value="Genomic_DNA"/>
</dbReference>
<keyword evidence="1" id="KW-0863">Zinc-finger</keyword>
<proteinExistence type="predicted"/>
<dbReference type="OrthoDB" id="4230923at2759"/>
<dbReference type="STRING" id="765257.A0A0C9Y9V4"/>
<dbReference type="AlphaFoldDB" id="A0A0C9Y9V4"/>
<keyword evidence="1" id="KW-0862">Zinc</keyword>
<evidence type="ECO:0000256" key="1">
    <source>
        <dbReference type="PROSITE-ProRule" id="PRU00047"/>
    </source>
</evidence>
<sequence>MSHPGRPPSRLGQAAPPPSNGGPTRPTTRSSTTPLAEIINSQDENVRDALSARNFLDKIQYTIPGEPMTAEHLSQALFYITQMKGITPTARSAIRSAAYPVQDLSASATAQAIIKDISSKLENSLVAAISPQVAKILSAADSLKDTNQKLESSIEGIPRSSGCVTDYGSQTDTTALDSQLQALVSNTTSIKEAIIDLKTMAKTQSPLTPSPYRDALLAQHHDTTTTAHLPVNPTSDLARAHAAIKERQILLDPDRDHPTINSDMKKEDLVKLLKNAVDTIETLESPKLQLKSITRLQNQGIVLEMNSREAANWIRNPTNRLTFIKELGGKIRIKDRLYHVVVPFFPISADITDASTMRDIERENDIPVNAIVTAKWVKDPTKRSRNQRVAHAIFALSTPEAANKILKDGLYVQMDRLRPHKDKKEPTRCLKCQRFGHLSRECAHHEDSCGTCAGNHRVTACTSPQTPRCVNCQTDSHSSSDRKCPEFLKRCKALDEHTPENNMPYFPTEEPWTQVLLPPRPTTALNPTIPPMPQHPAKPSTARTLRQTTLGEAMSIRNNTQERGAPRRLRGGHGGPPITQQRHPPPPSDPAPPLSPSTTLIHFTDEINTAEVNNPTLTTHD</sequence>
<dbReference type="PROSITE" id="PS50158">
    <property type="entry name" value="ZF_CCHC"/>
    <property type="match status" value="1"/>
</dbReference>
<dbReference type="HOGENOM" id="CLU_033086_0_0_1"/>
<reference evidence="4 5" key="1">
    <citation type="submission" date="2014-04" db="EMBL/GenBank/DDBJ databases">
        <authorList>
            <consortium name="DOE Joint Genome Institute"/>
            <person name="Kuo A."/>
            <person name="Kohler A."/>
            <person name="Costa M.D."/>
            <person name="Nagy L.G."/>
            <person name="Floudas D."/>
            <person name="Copeland A."/>
            <person name="Barry K.W."/>
            <person name="Cichocki N."/>
            <person name="Veneault-Fourrey C."/>
            <person name="LaButti K."/>
            <person name="Lindquist E.A."/>
            <person name="Lipzen A."/>
            <person name="Lundell T."/>
            <person name="Morin E."/>
            <person name="Murat C."/>
            <person name="Sun H."/>
            <person name="Tunlid A."/>
            <person name="Henrissat B."/>
            <person name="Grigoriev I.V."/>
            <person name="Hibbett D.S."/>
            <person name="Martin F."/>
            <person name="Nordberg H.P."/>
            <person name="Cantor M.N."/>
            <person name="Hua S.X."/>
        </authorList>
    </citation>
    <scope>NUCLEOTIDE SEQUENCE [LARGE SCALE GENOMIC DNA]</scope>
    <source>
        <strain evidence="4 5">441</strain>
    </source>
</reference>
<name>A0A0C9Y9V4_9AGAM</name>
<evidence type="ECO:0000313" key="4">
    <source>
        <dbReference type="EMBL" id="KIK13671.1"/>
    </source>
</evidence>
<organism evidence="4 5">
    <name type="scientific">Pisolithus microcarpus 441</name>
    <dbReference type="NCBI Taxonomy" id="765257"/>
    <lineage>
        <taxon>Eukaryota</taxon>
        <taxon>Fungi</taxon>
        <taxon>Dikarya</taxon>
        <taxon>Basidiomycota</taxon>
        <taxon>Agaricomycotina</taxon>
        <taxon>Agaricomycetes</taxon>
        <taxon>Agaricomycetidae</taxon>
        <taxon>Boletales</taxon>
        <taxon>Sclerodermatineae</taxon>
        <taxon>Pisolithaceae</taxon>
        <taxon>Pisolithus</taxon>
    </lineage>
</organism>
<keyword evidence="1" id="KW-0479">Metal-binding</keyword>
<feature type="compositionally biased region" description="Polar residues" evidence="2">
    <location>
        <begin position="541"/>
        <end position="562"/>
    </location>
</feature>
<dbReference type="Proteomes" id="UP000054018">
    <property type="component" value="Unassembled WGS sequence"/>
</dbReference>
<dbReference type="GO" id="GO:0003676">
    <property type="term" value="F:nucleic acid binding"/>
    <property type="evidence" value="ECO:0007669"/>
    <property type="project" value="InterPro"/>
</dbReference>
<reference evidence="5" key="2">
    <citation type="submission" date="2015-01" db="EMBL/GenBank/DDBJ databases">
        <title>Evolutionary Origins and Diversification of the Mycorrhizal Mutualists.</title>
        <authorList>
            <consortium name="DOE Joint Genome Institute"/>
            <consortium name="Mycorrhizal Genomics Consortium"/>
            <person name="Kohler A."/>
            <person name="Kuo A."/>
            <person name="Nagy L.G."/>
            <person name="Floudas D."/>
            <person name="Copeland A."/>
            <person name="Barry K.W."/>
            <person name="Cichocki N."/>
            <person name="Veneault-Fourrey C."/>
            <person name="LaButti K."/>
            <person name="Lindquist E.A."/>
            <person name="Lipzen A."/>
            <person name="Lundell T."/>
            <person name="Morin E."/>
            <person name="Murat C."/>
            <person name="Riley R."/>
            <person name="Ohm R."/>
            <person name="Sun H."/>
            <person name="Tunlid A."/>
            <person name="Henrissat B."/>
            <person name="Grigoriev I.V."/>
            <person name="Hibbett D.S."/>
            <person name="Martin F."/>
        </authorList>
    </citation>
    <scope>NUCLEOTIDE SEQUENCE [LARGE SCALE GENOMIC DNA]</scope>
    <source>
        <strain evidence="5">441</strain>
    </source>
</reference>
<keyword evidence="5" id="KW-1185">Reference proteome</keyword>
<feature type="compositionally biased region" description="Low complexity" evidence="2">
    <location>
        <begin position="23"/>
        <end position="32"/>
    </location>
</feature>
<feature type="compositionally biased region" description="Pro residues" evidence="2">
    <location>
        <begin position="583"/>
        <end position="595"/>
    </location>
</feature>
<dbReference type="InterPro" id="IPR001878">
    <property type="entry name" value="Znf_CCHC"/>
</dbReference>
<feature type="compositionally biased region" description="Polar residues" evidence="2">
    <location>
        <begin position="598"/>
        <end position="621"/>
    </location>
</feature>
<feature type="domain" description="CCHC-type" evidence="3">
    <location>
        <begin position="428"/>
        <end position="442"/>
    </location>
</feature>
<evidence type="ECO:0000256" key="2">
    <source>
        <dbReference type="SAM" id="MobiDB-lite"/>
    </source>
</evidence>
<feature type="region of interest" description="Disordered" evidence="2">
    <location>
        <begin position="1"/>
        <end position="32"/>
    </location>
</feature>